<evidence type="ECO:0000313" key="3">
    <source>
        <dbReference type="Proteomes" id="UP000267003"/>
    </source>
</evidence>
<dbReference type="InterPro" id="IPR011050">
    <property type="entry name" value="Pectin_lyase_fold/virulence"/>
</dbReference>
<protein>
    <submittedName>
        <fullName evidence="2">DUF1565 domain-containing protein</fullName>
    </submittedName>
</protein>
<feature type="non-terminal residue" evidence="2">
    <location>
        <position position="459"/>
    </location>
</feature>
<reference evidence="3" key="1">
    <citation type="submission" date="2018-09" db="EMBL/GenBank/DDBJ databases">
        <authorList>
            <person name="Livingstone P.G."/>
            <person name="Whitworth D.E."/>
        </authorList>
    </citation>
    <scope>NUCLEOTIDE SEQUENCE [LARGE SCALE GENOMIC DNA]</scope>
    <source>
        <strain evidence="3">AB050A</strain>
    </source>
</reference>
<sequence>MSTGKAMRNLWKVGALSAVFGAVLGMGGCSDFEAAYEGCQDAGRCGPQTSGDGGSDAGDAGDAGDGGDITPPPCGDGGVDYPDLTGFDNDCDGIDGVADAGFFVDPVGGRDDNNGSRTHPFQTLTRALREIRDGGTGRNIVYLGTGTYSEPTPMVDIPVSIYGGYTWRGGENPFWDRFKDGGGSTFFDGGTLAFTVHNVTTERVLLDGLHIASDNVIQEGGASIALRVVHTSDLQLHNTVIEAGQGGNGGAGTSGDGGATGARGFDGGSAKGNSAGDQGPGGVATCSVNGAGVGGVGANGVGRDFGDNGGTGEPNTAGGQGGGDGGPSFGNGVYTCTGGQGADGGLGNPGMDGLQGDAGIGIGLLNPDAGRWELQSSQHGAAGTRGRIGAGGGGGGSGGACSDRTVNSSENAASGGGGGGGSGGCGGEPGTGGGAGGASIALVLIDSHATVGVNAKLTT</sequence>
<dbReference type="AlphaFoldDB" id="A0A3A8PC73"/>
<comment type="caution">
    <text evidence="2">The sequence shown here is derived from an EMBL/GenBank/DDBJ whole genome shotgun (WGS) entry which is preliminary data.</text>
</comment>
<gene>
    <name evidence="2" type="ORF">D7W81_40700</name>
</gene>
<keyword evidence="3" id="KW-1185">Reference proteome</keyword>
<feature type="region of interest" description="Disordered" evidence="1">
    <location>
        <begin position="242"/>
        <end position="280"/>
    </location>
</feature>
<feature type="compositionally biased region" description="Gly residues" evidence="1">
    <location>
        <begin position="386"/>
        <end position="399"/>
    </location>
</feature>
<feature type="region of interest" description="Disordered" evidence="1">
    <location>
        <begin position="47"/>
        <end position="80"/>
    </location>
</feature>
<evidence type="ECO:0000313" key="2">
    <source>
        <dbReference type="EMBL" id="RKH51155.1"/>
    </source>
</evidence>
<dbReference type="Proteomes" id="UP000267003">
    <property type="component" value="Unassembled WGS sequence"/>
</dbReference>
<feature type="compositionally biased region" description="Gly residues" evidence="1">
    <location>
        <begin position="244"/>
        <end position="270"/>
    </location>
</feature>
<evidence type="ECO:0000256" key="1">
    <source>
        <dbReference type="SAM" id="MobiDB-lite"/>
    </source>
</evidence>
<feature type="region of interest" description="Disordered" evidence="1">
    <location>
        <begin position="375"/>
        <end position="425"/>
    </location>
</feature>
<organism evidence="2 3">
    <name type="scientific">Corallococcus aberystwythensis</name>
    <dbReference type="NCBI Taxonomy" id="2316722"/>
    <lineage>
        <taxon>Bacteria</taxon>
        <taxon>Pseudomonadati</taxon>
        <taxon>Myxococcota</taxon>
        <taxon>Myxococcia</taxon>
        <taxon>Myxococcales</taxon>
        <taxon>Cystobacterineae</taxon>
        <taxon>Myxococcaceae</taxon>
        <taxon>Corallococcus</taxon>
    </lineage>
</organism>
<dbReference type="SUPFAM" id="SSF51126">
    <property type="entry name" value="Pectin lyase-like"/>
    <property type="match status" value="1"/>
</dbReference>
<dbReference type="PROSITE" id="PS51257">
    <property type="entry name" value="PROKAR_LIPOPROTEIN"/>
    <property type="match status" value="1"/>
</dbReference>
<proteinExistence type="predicted"/>
<dbReference type="EMBL" id="RAWK01000489">
    <property type="protein sequence ID" value="RKH51155.1"/>
    <property type="molecule type" value="Genomic_DNA"/>
</dbReference>
<accession>A0A3A8PC73</accession>
<feature type="region of interest" description="Disordered" evidence="1">
    <location>
        <begin position="302"/>
        <end position="334"/>
    </location>
</feature>
<feature type="compositionally biased region" description="Gly residues" evidence="1">
    <location>
        <begin position="51"/>
        <end position="67"/>
    </location>
</feature>
<name>A0A3A8PC73_9BACT</name>
<feature type="compositionally biased region" description="Gly residues" evidence="1">
    <location>
        <begin position="307"/>
        <end position="329"/>
    </location>
</feature>
<feature type="compositionally biased region" description="Gly residues" evidence="1">
    <location>
        <begin position="414"/>
        <end position="425"/>
    </location>
</feature>